<dbReference type="AlphaFoldDB" id="A0A815C156"/>
<accession>A0A815C156</accession>
<comment type="caution">
    <text evidence="2">The sequence shown here is derived from an EMBL/GenBank/DDBJ whole genome shotgun (WGS) entry which is preliminary data.</text>
</comment>
<organism evidence="2 4">
    <name type="scientific">Adineta steineri</name>
    <dbReference type="NCBI Taxonomy" id="433720"/>
    <lineage>
        <taxon>Eukaryota</taxon>
        <taxon>Metazoa</taxon>
        <taxon>Spiralia</taxon>
        <taxon>Gnathifera</taxon>
        <taxon>Rotifera</taxon>
        <taxon>Eurotatoria</taxon>
        <taxon>Bdelloidea</taxon>
        <taxon>Adinetida</taxon>
        <taxon>Adinetidae</taxon>
        <taxon>Adineta</taxon>
    </lineage>
</organism>
<dbReference type="Proteomes" id="UP000663860">
    <property type="component" value="Unassembled WGS sequence"/>
</dbReference>
<protein>
    <submittedName>
        <fullName evidence="2">Uncharacterized protein</fullName>
    </submittedName>
</protein>
<keyword evidence="1" id="KW-1133">Transmembrane helix</keyword>
<evidence type="ECO:0000256" key="1">
    <source>
        <dbReference type="SAM" id="Phobius"/>
    </source>
</evidence>
<dbReference type="Proteomes" id="UP000663868">
    <property type="component" value="Unassembled WGS sequence"/>
</dbReference>
<evidence type="ECO:0000313" key="4">
    <source>
        <dbReference type="Proteomes" id="UP000663860"/>
    </source>
</evidence>
<reference evidence="2" key="1">
    <citation type="submission" date="2021-02" db="EMBL/GenBank/DDBJ databases">
        <authorList>
            <person name="Nowell W R."/>
        </authorList>
    </citation>
    <scope>NUCLEOTIDE SEQUENCE</scope>
</reference>
<keyword evidence="1" id="KW-0812">Transmembrane</keyword>
<dbReference type="EMBL" id="CAJOBB010003902">
    <property type="protein sequence ID" value="CAF4064483.1"/>
    <property type="molecule type" value="Genomic_DNA"/>
</dbReference>
<evidence type="ECO:0000313" key="2">
    <source>
        <dbReference type="EMBL" id="CAF1276834.1"/>
    </source>
</evidence>
<feature type="transmembrane region" description="Helical" evidence="1">
    <location>
        <begin position="6"/>
        <end position="25"/>
    </location>
</feature>
<dbReference type="Gene3D" id="2.60.40.150">
    <property type="entry name" value="C2 domain"/>
    <property type="match status" value="1"/>
</dbReference>
<sequence length="430" mass="50137">MIPLVLTLIIITVFLLSSLFIYVLIYSRENFKSSSSPFAYGKRKIKYVFQPSMNIITRRLSTYRSSFSIHHDSNLTKPNQTRSYSLANNLSVVKYPHRRRSSIIDSKQIAQIQFEVPLTAEKYRRRSVAICNNIIETKQSTIDSIIKTIQSSNQTLPCLVSFSIIYLESSQIKIQFHSLTSLLSTIKQLTIKLKLNPDGKAKELSVKNILPDQNIFAEENTEYFIQFSHIPSAKLAEKTLVIKFYGKNQEKKTIQLGQIGKIYFNQIENIENKNQMDFIHEIENIKMSSIEILVSIEKLNDHNLIIDLKRIKGLKHNQKNPNATCFFRIILLDRHRPLTTHETKFYRLNSSTFPLQESCHFNILSFNSNHLDRLMIRIDFYSNINDTNEHHYIGRIKLGSPYICSGSGTIHWQQFKQRHSFSMWHTLIKQ</sequence>
<name>A0A815C156_9BILA</name>
<gene>
    <name evidence="2" type="ORF">IZO911_LOCUS32741</name>
    <name evidence="3" type="ORF">KXQ929_LOCUS32350</name>
</gene>
<keyword evidence="1" id="KW-0472">Membrane</keyword>
<dbReference type="InterPro" id="IPR035892">
    <property type="entry name" value="C2_domain_sf"/>
</dbReference>
<evidence type="ECO:0000313" key="3">
    <source>
        <dbReference type="EMBL" id="CAF4064483.1"/>
    </source>
</evidence>
<proteinExistence type="predicted"/>
<dbReference type="EMBL" id="CAJNOE010000576">
    <property type="protein sequence ID" value="CAF1276834.1"/>
    <property type="molecule type" value="Genomic_DNA"/>
</dbReference>